<reference evidence="10 12" key="2">
    <citation type="submission" date="2018-08" db="EMBL/GenBank/DDBJ databases">
        <title>Genetic Globetrotter - A new plasmid hitch-hiking vast phylogenetic and geographic distances.</title>
        <authorList>
            <person name="Vollmers J."/>
            <person name="Petersen J."/>
        </authorList>
    </citation>
    <scope>NUCLEOTIDE SEQUENCE [LARGE SCALE GENOMIC DNA]</scope>
    <source>
        <strain evidence="10 12">DSM 26383</strain>
    </source>
</reference>
<dbReference type="PROSITE" id="PS50929">
    <property type="entry name" value="ABC_TM1F"/>
    <property type="match status" value="1"/>
</dbReference>
<protein>
    <submittedName>
        <fullName evidence="9">ABC transporter permease</fullName>
    </submittedName>
</protein>
<accession>A0A0T5PB26</accession>
<reference evidence="9 11" key="1">
    <citation type="submission" date="2015-04" db="EMBL/GenBank/DDBJ databases">
        <title>The draft genome sequence of Roseovarius indicus B108T.</title>
        <authorList>
            <person name="Li G."/>
            <person name="Lai Q."/>
            <person name="Shao Z."/>
            <person name="Yan P."/>
        </authorList>
    </citation>
    <scope>NUCLEOTIDE SEQUENCE [LARGE SCALE GENOMIC DNA]</scope>
    <source>
        <strain evidence="9 11">B108</strain>
    </source>
</reference>
<organism evidence="9 11">
    <name type="scientific">Roseovarius indicus</name>
    <dbReference type="NCBI Taxonomy" id="540747"/>
    <lineage>
        <taxon>Bacteria</taxon>
        <taxon>Pseudomonadati</taxon>
        <taxon>Pseudomonadota</taxon>
        <taxon>Alphaproteobacteria</taxon>
        <taxon>Rhodobacterales</taxon>
        <taxon>Roseobacteraceae</taxon>
        <taxon>Roseovarius</taxon>
    </lineage>
</organism>
<evidence type="ECO:0000313" key="12">
    <source>
        <dbReference type="Proteomes" id="UP000325785"/>
    </source>
</evidence>
<dbReference type="SUPFAM" id="SSF90123">
    <property type="entry name" value="ABC transporter transmembrane region"/>
    <property type="match status" value="1"/>
</dbReference>
<dbReference type="STRING" id="540747.SAMN04488031_104285"/>
<evidence type="ECO:0000256" key="2">
    <source>
        <dbReference type="ARBA" id="ARBA00022448"/>
    </source>
</evidence>
<dbReference type="KEGG" id="rid:RIdsm_01261"/>
<dbReference type="Proteomes" id="UP000051401">
    <property type="component" value="Unassembled WGS sequence"/>
</dbReference>
<dbReference type="EMBL" id="CP031598">
    <property type="protein sequence ID" value="QEW25474.1"/>
    <property type="molecule type" value="Genomic_DNA"/>
</dbReference>
<dbReference type="InterPro" id="IPR036640">
    <property type="entry name" value="ABC1_TM_sf"/>
</dbReference>
<dbReference type="InterPro" id="IPR027417">
    <property type="entry name" value="P-loop_NTPase"/>
</dbReference>
<dbReference type="PATRIC" id="fig|540747.5.peg.3692"/>
<comment type="subcellular location">
    <subcellularLocation>
        <location evidence="1">Cell membrane</location>
        <topology evidence="1">Multi-pass membrane protein</topology>
    </subcellularLocation>
</comment>
<dbReference type="GO" id="GO:0016887">
    <property type="term" value="F:ATP hydrolysis activity"/>
    <property type="evidence" value="ECO:0007669"/>
    <property type="project" value="InterPro"/>
</dbReference>
<dbReference type="RefSeq" id="WP_057814573.1">
    <property type="nucleotide sequence ID" value="NZ_CP031598.1"/>
</dbReference>
<dbReference type="Pfam" id="PF00005">
    <property type="entry name" value="ABC_tran"/>
    <property type="match status" value="1"/>
</dbReference>
<dbReference type="Gene3D" id="1.20.1560.10">
    <property type="entry name" value="ABC transporter type 1, transmembrane domain"/>
    <property type="match status" value="1"/>
</dbReference>
<dbReference type="GO" id="GO:0005886">
    <property type="term" value="C:plasma membrane"/>
    <property type="evidence" value="ECO:0007669"/>
    <property type="project" value="UniProtKB-SubCell"/>
</dbReference>
<dbReference type="GO" id="GO:0005524">
    <property type="term" value="F:ATP binding"/>
    <property type="evidence" value="ECO:0007669"/>
    <property type="project" value="InterPro"/>
</dbReference>
<dbReference type="OrthoDB" id="9810134at2"/>
<dbReference type="SUPFAM" id="SSF52540">
    <property type="entry name" value="P-loop containing nucleoside triphosphate hydrolases"/>
    <property type="match status" value="1"/>
</dbReference>
<dbReference type="GO" id="GO:0140359">
    <property type="term" value="F:ABC-type transporter activity"/>
    <property type="evidence" value="ECO:0007669"/>
    <property type="project" value="InterPro"/>
</dbReference>
<evidence type="ECO:0000313" key="10">
    <source>
        <dbReference type="EMBL" id="QEW25474.1"/>
    </source>
</evidence>
<dbReference type="InterPro" id="IPR050835">
    <property type="entry name" value="ABC_transporter_sub-D"/>
</dbReference>
<evidence type="ECO:0000313" key="9">
    <source>
        <dbReference type="EMBL" id="KRS18489.1"/>
    </source>
</evidence>
<dbReference type="Proteomes" id="UP000325785">
    <property type="component" value="Chromosome"/>
</dbReference>
<name>A0A0T5PB26_9RHOB</name>
<dbReference type="InterPro" id="IPR003439">
    <property type="entry name" value="ABC_transporter-like_ATP-bd"/>
</dbReference>
<keyword evidence="3 6" id="KW-0812">Transmembrane</keyword>
<evidence type="ECO:0000256" key="1">
    <source>
        <dbReference type="ARBA" id="ARBA00004651"/>
    </source>
</evidence>
<dbReference type="AlphaFoldDB" id="A0A0T5PB26"/>
<evidence type="ECO:0000256" key="5">
    <source>
        <dbReference type="ARBA" id="ARBA00023136"/>
    </source>
</evidence>
<feature type="transmembrane region" description="Helical" evidence="6">
    <location>
        <begin position="21"/>
        <end position="48"/>
    </location>
</feature>
<keyword evidence="2" id="KW-0813">Transport</keyword>
<feature type="transmembrane region" description="Helical" evidence="6">
    <location>
        <begin position="151"/>
        <end position="168"/>
    </location>
</feature>
<keyword evidence="5 6" id="KW-0472">Membrane</keyword>
<dbReference type="Pfam" id="PF06472">
    <property type="entry name" value="ABC_membrane_2"/>
    <property type="match status" value="1"/>
</dbReference>
<dbReference type="PANTHER" id="PTHR11384:SF59">
    <property type="entry name" value="LYSOSOMAL COBALAMIN TRANSPORTER ABCD4"/>
    <property type="match status" value="1"/>
</dbReference>
<dbReference type="EMBL" id="LAXI01000003">
    <property type="protein sequence ID" value="KRS18489.1"/>
    <property type="molecule type" value="Genomic_DNA"/>
</dbReference>
<evidence type="ECO:0000256" key="3">
    <source>
        <dbReference type="ARBA" id="ARBA00022692"/>
    </source>
</evidence>
<evidence type="ECO:0000313" key="11">
    <source>
        <dbReference type="Proteomes" id="UP000051401"/>
    </source>
</evidence>
<feature type="domain" description="ABC transmembrane type-1" evidence="8">
    <location>
        <begin position="31"/>
        <end position="331"/>
    </location>
</feature>
<dbReference type="Gene3D" id="3.40.50.300">
    <property type="entry name" value="P-loop containing nucleotide triphosphate hydrolases"/>
    <property type="match status" value="1"/>
</dbReference>
<gene>
    <name evidence="10" type="ORF">RIdsm_01261</name>
    <name evidence="9" type="ORF">XM52_06650</name>
</gene>
<evidence type="ECO:0000259" key="8">
    <source>
        <dbReference type="PROSITE" id="PS50929"/>
    </source>
</evidence>
<evidence type="ECO:0000256" key="4">
    <source>
        <dbReference type="ARBA" id="ARBA00022989"/>
    </source>
</evidence>
<feature type="transmembrane region" description="Helical" evidence="6">
    <location>
        <begin position="286"/>
        <end position="306"/>
    </location>
</feature>
<keyword evidence="4 6" id="KW-1133">Transmembrane helix</keyword>
<evidence type="ECO:0000259" key="7">
    <source>
        <dbReference type="PROSITE" id="PS50893"/>
    </source>
</evidence>
<evidence type="ECO:0000256" key="6">
    <source>
        <dbReference type="SAM" id="Phobius"/>
    </source>
</evidence>
<feature type="domain" description="ABC transporter" evidence="7">
    <location>
        <begin position="369"/>
        <end position="576"/>
    </location>
</feature>
<sequence length="576" mass="64969">MRAVFQRIYRLTRLAASGPRAWVGLTMFGSVLGLQFADIWVDVQMIAWYKRFYDALENLDASAAIRELWVFGAIVLLSSMIFLLGDYIRKRLLLRWRAQLTDRALDAWTNGHAYWHLRPGLSPKSVDNPDQRIAQDCRLYIELLLQETLDLIGRIVALVSYVVILWNLSDFVLHLPIFGREFAIPHYLVWLAFLYVAVSSLFTHLMGRPLKSLVFRQERREADFRYALVQLRDNAGEVAQSAGEPAERRRLAQRFDGIRHNWYRLIGREFILGLFTRPYYQSILRIPLFFSLPAYFAGAVTLGGLMQLSSAFGRVTQTLSWFIFSYRDLAEFAAVAERLDDLFASADRPPPMPGAARDIIRTTASDDALHVRGLRLVTPQGRALFPVPDRTIYPGERVWIAGASGQGKSTLLAAVSGVWPYGEGQIDRPANRILYLPQKPHLFGEGLAAAACYPEDPADFAPERIRQVLSQLGLDHRLPALDDDGPGALEGLSMGERQRLALARVLLLRPDWVALDEATSSLDATAEAEILSLINRSLPDTAILCVSHRDPFPLAPYSIWQIGLPQQDQTQQRNTA</sequence>
<proteinExistence type="predicted"/>
<dbReference type="PROSITE" id="PS50893">
    <property type="entry name" value="ABC_TRANSPORTER_2"/>
    <property type="match status" value="1"/>
</dbReference>
<keyword evidence="11" id="KW-1185">Reference proteome</keyword>
<dbReference type="InterPro" id="IPR011527">
    <property type="entry name" value="ABC1_TM_dom"/>
</dbReference>
<feature type="transmembrane region" description="Helical" evidence="6">
    <location>
        <begin position="68"/>
        <end position="88"/>
    </location>
</feature>
<feature type="transmembrane region" description="Helical" evidence="6">
    <location>
        <begin position="188"/>
        <end position="207"/>
    </location>
</feature>
<dbReference type="PANTHER" id="PTHR11384">
    <property type="entry name" value="ATP-BINDING CASSETTE, SUB-FAMILY D MEMBER"/>
    <property type="match status" value="1"/>
</dbReference>